<dbReference type="Gene3D" id="1.20.1070.10">
    <property type="entry name" value="Rhodopsin 7-helix transmembrane proteins"/>
    <property type="match status" value="1"/>
</dbReference>
<dbReference type="PANTHER" id="PTHR26451:SF889">
    <property type="entry name" value="OLFACTORY RECEPTOR 2A12-LIKE"/>
    <property type="match status" value="1"/>
</dbReference>
<reference evidence="8" key="1">
    <citation type="submission" date="2014-08" db="EMBL/GenBank/DDBJ databases">
        <authorList>
            <person name="Senf B."/>
            <person name="Petzold A."/>
            <person name="Downie B.R."/>
            <person name="Koch P."/>
            <person name="Platzer M."/>
        </authorList>
    </citation>
    <scope>NUCLEOTIDE SEQUENCE [LARGE SCALE GENOMIC DNA]</scope>
    <source>
        <strain evidence="8">GRZ</strain>
    </source>
</reference>
<keyword evidence="2 6" id="KW-0812">Transmembrane</keyword>
<evidence type="ECO:0000256" key="4">
    <source>
        <dbReference type="ARBA" id="ARBA00023136"/>
    </source>
</evidence>
<feature type="transmembrane region" description="Helical" evidence="6">
    <location>
        <begin position="97"/>
        <end position="125"/>
    </location>
</feature>
<keyword evidence="9" id="KW-1185">Reference proteome</keyword>
<dbReference type="PRINTS" id="PR00245">
    <property type="entry name" value="OLFACTORYR"/>
</dbReference>
<keyword evidence="5" id="KW-0807">Transducer</keyword>
<evidence type="ECO:0000256" key="2">
    <source>
        <dbReference type="ARBA" id="ARBA00022692"/>
    </source>
</evidence>
<evidence type="ECO:0000256" key="3">
    <source>
        <dbReference type="ARBA" id="ARBA00022989"/>
    </source>
</evidence>
<feature type="transmembrane region" description="Helical" evidence="6">
    <location>
        <begin position="209"/>
        <end position="228"/>
    </location>
</feature>
<comment type="subcellular location">
    <subcellularLocation>
        <location evidence="1">Membrane</location>
        <topology evidence="1">Multi-pass membrane protein</topology>
    </subcellularLocation>
</comment>
<reference evidence="8" key="3">
    <citation type="submission" date="2025-09" db="UniProtKB">
        <authorList>
            <consortium name="Ensembl"/>
        </authorList>
    </citation>
    <scope>IDENTIFICATION</scope>
</reference>
<dbReference type="GO" id="GO:0005886">
    <property type="term" value="C:plasma membrane"/>
    <property type="evidence" value="ECO:0007669"/>
    <property type="project" value="UniProtKB-SubCell"/>
</dbReference>
<evidence type="ECO:0000256" key="5">
    <source>
        <dbReference type="ARBA" id="ARBA00023224"/>
    </source>
</evidence>
<dbReference type="PANTHER" id="PTHR26451">
    <property type="entry name" value="G_PROTEIN_RECEP_F1_2 DOMAIN-CONTAINING PROTEIN"/>
    <property type="match status" value="1"/>
</dbReference>
<feature type="transmembrane region" description="Helical" evidence="6">
    <location>
        <begin position="68"/>
        <end position="91"/>
    </location>
</feature>
<evidence type="ECO:0000256" key="6">
    <source>
        <dbReference type="SAM" id="Phobius"/>
    </source>
</evidence>
<proteinExistence type="predicted"/>
<dbReference type="AlphaFoldDB" id="A0A8C6KW05"/>
<dbReference type="GO" id="GO:0004984">
    <property type="term" value="F:olfactory receptor activity"/>
    <property type="evidence" value="ECO:0007669"/>
    <property type="project" value="InterPro"/>
</dbReference>
<keyword evidence="4 6" id="KW-0472">Membrane</keyword>
<evidence type="ECO:0000313" key="9">
    <source>
        <dbReference type="Proteomes" id="UP000694548"/>
    </source>
</evidence>
<dbReference type="Ensembl" id="ENSNFUT00015011969.1">
    <property type="protein sequence ID" value="ENSNFUP00015011394.1"/>
    <property type="gene ID" value="ENSNFUG00015005585.1"/>
</dbReference>
<dbReference type="SUPFAM" id="SSF81321">
    <property type="entry name" value="Family A G protein-coupled receptor-like"/>
    <property type="match status" value="1"/>
</dbReference>
<sequence length="328" mass="36644">MDGNQTVVAPLRQPIEFELEGFDVPSGYGPFLFLLALLVYMLVLLGNGVVLCAIVMDQNLHRPMFIMICHLLICDLLGSTAMVPCLMMQLLLGQKKIVYLSAIAQAFCVHTYGMAMQTVLGVMAYDRYVAVCEPLRYCSIMTSSRLHSCCALAWTVALLLIAVLFSFHVNVPLCGRVIRHVYCSNRGILDLACIPTCGFLCFKGLSITWSMSSGVFLVIAFSYFRILRASLRQGRTDSSIRSKALQTCASHLVVYVIYEMKRSPPAGPSDDLMTFSGLVLQVCIIVFVLYSAPTPFLNPMIYSLRNKELRVAVRRTLRKLLRDKRLDP</sequence>
<gene>
    <name evidence="8" type="primary">LOC107387224</name>
</gene>
<dbReference type="InterPro" id="IPR000725">
    <property type="entry name" value="Olfact_rcpt"/>
</dbReference>
<feature type="domain" description="G-protein coupled receptors family 1 profile" evidence="7">
    <location>
        <begin position="46"/>
        <end position="302"/>
    </location>
</feature>
<protein>
    <recommendedName>
        <fullName evidence="7">G-protein coupled receptors family 1 profile domain-containing protein</fullName>
    </recommendedName>
</protein>
<dbReference type="GO" id="GO:0005549">
    <property type="term" value="F:odorant binding"/>
    <property type="evidence" value="ECO:0007669"/>
    <property type="project" value="TreeGrafter"/>
</dbReference>
<dbReference type="Pfam" id="PF13853">
    <property type="entry name" value="7tm_4"/>
    <property type="match status" value="1"/>
</dbReference>
<reference evidence="8" key="2">
    <citation type="submission" date="2025-08" db="UniProtKB">
        <authorList>
            <consortium name="Ensembl"/>
        </authorList>
    </citation>
    <scope>IDENTIFICATION</scope>
</reference>
<dbReference type="InterPro" id="IPR052921">
    <property type="entry name" value="GPCR1_Superfamily_Member"/>
</dbReference>
<accession>A0A8C6KW05</accession>
<dbReference type="PRINTS" id="PR00237">
    <property type="entry name" value="GPCRRHODOPSN"/>
</dbReference>
<evidence type="ECO:0000256" key="1">
    <source>
        <dbReference type="ARBA" id="ARBA00004141"/>
    </source>
</evidence>
<dbReference type="Proteomes" id="UP000694548">
    <property type="component" value="Chromosome sgr11"/>
</dbReference>
<organism evidence="8 9">
    <name type="scientific">Nothobranchius furzeri</name>
    <name type="common">Turquoise killifish</name>
    <dbReference type="NCBI Taxonomy" id="105023"/>
    <lineage>
        <taxon>Eukaryota</taxon>
        <taxon>Metazoa</taxon>
        <taxon>Chordata</taxon>
        <taxon>Craniata</taxon>
        <taxon>Vertebrata</taxon>
        <taxon>Euteleostomi</taxon>
        <taxon>Actinopterygii</taxon>
        <taxon>Neopterygii</taxon>
        <taxon>Teleostei</taxon>
        <taxon>Neoteleostei</taxon>
        <taxon>Acanthomorphata</taxon>
        <taxon>Ovalentaria</taxon>
        <taxon>Atherinomorphae</taxon>
        <taxon>Cyprinodontiformes</taxon>
        <taxon>Nothobranchiidae</taxon>
        <taxon>Nothobranchius</taxon>
    </lineage>
</organism>
<dbReference type="InterPro" id="IPR000276">
    <property type="entry name" value="GPCR_Rhodpsn"/>
</dbReference>
<feature type="transmembrane region" description="Helical" evidence="6">
    <location>
        <begin position="31"/>
        <end position="56"/>
    </location>
</feature>
<evidence type="ECO:0000259" key="7">
    <source>
        <dbReference type="PROSITE" id="PS50262"/>
    </source>
</evidence>
<name>A0A8C6KW05_NOTFU</name>
<dbReference type="InterPro" id="IPR017452">
    <property type="entry name" value="GPCR_Rhodpsn_7TM"/>
</dbReference>
<dbReference type="GeneTree" id="ENSGT00940000162761"/>
<dbReference type="GO" id="GO:0004930">
    <property type="term" value="F:G protein-coupled receptor activity"/>
    <property type="evidence" value="ECO:0007669"/>
    <property type="project" value="UniProtKB-KW"/>
</dbReference>
<dbReference type="PROSITE" id="PS50262">
    <property type="entry name" value="G_PROTEIN_RECEP_F1_2"/>
    <property type="match status" value="1"/>
</dbReference>
<feature type="transmembrane region" description="Helical" evidence="6">
    <location>
        <begin position="278"/>
        <end position="297"/>
    </location>
</feature>
<keyword evidence="3 6" id="KW-1133">Transmembrane helix</keyword>
<feature type="transmembrane region" description="Helical" evidence="6">
    <location>
        <begin position="146"/>
        <end position="167"/>
    </location>
</feature>
<evidence type="ECO:0000313" key="8">
    <source>
        <dbReference type="Ensembl" id="ENSNFUP00015011394.1"/>
    </source>
</evidence>